<feature type="transmembrane region" description="Helical" evidence="2">
    <location>
        <begin position="476"/>
        <end position="497"/>
    </location>
</feature>
<reference evidence="4 5" key="1">
    <citation type="submission" date="2020-10" db="EMBL/GenBank/DDBJ databases">
        <title>Sequencing the genomes of 1000 actinobacteria strains.</title>
        <authorList>
            <person name="Klenk H.-P."/>
        </authorList>
    </citation>
    <scope>NUCLEOTIDE SEQUENCE [LARGE SCALE GENOMIC DNA]</scope>
    <source>
        <strain evidence="4 5">DSM 43748</strain>
    </source>
</reference>
<evidence type="ECO:0000313" key="4">
    <source>
        <dbReference type="EMBL" id="MBE1560493.1"/>
    </source>
</evidence>
<feature type="transmembrane region" description="Helical" evidence="2">
    <location>
        <begin position="446"/>
        <end position="470"/>
    </location>
</feature>
<feature type="transmembrane region" description="Helical" evidence="2">
    <location>
        <begin position="346"/>
        <end position="365"/>
    </location>
</feature>
<feature type="transmembrane region" description="Helical" evidence="2">
    <location>
        <begin position="386"/>
        <end position="411"/>
    </location>
</feature>
<dbReference type="GO" id="GO:0016787">
    <property type="term" value="F:hydrolase activity"/>
    <property type="evidence" value="ECO:0007669"/>
    <property type="project" value="UniProtKB-KW"/>
</dbReference>
<organism evidence="4 5">
    <name type="scientific">Nonomuraea africana</name>
    <dbReference type="NCBI Taxonomy" id="46171"/>
    <lineage>
        <taxon>Bacteria</taxon>
        <taxon>Bacillati</taxon>
        <taxon>Actinomycetota</taxon>
        <taxon>Actinomycetes</taxon>
        <taxon>Streptosporangiales</taxon>
        <taxon>Streptosporangiaceae</taxon>
        <taxon>Nonomuraea</taxon>
    </lineage>
</organism>
<gene>
    <name evidence="4" type="ORF">H4W81_003272</name>
</gene>
<comment type="similarity">
    <text evidence="1">Belongs to the AB hydrolase superfamily.</text>
</comment>
<keyword evidence="5" id="KW-1185">Reference proteome</keyword>
<keyword evidence="2" id="KW-0472">Membrane</keyword>
<dbReference type="InterPro" id="IPR022742">
    <property type="entry name" value="Hydrolase_4"/>
</dbReference>
<keyword evidence="2" id="KW-1133">Transmembrane helix</keyword>
<evidence type="ECO:0000256" key="2">
    <source>
        <dbReference type="SAM" id="Phobius"/>
    </source>
</evidence>
<proteinExistence type="inferred from homology"/>
<dbReference type="InterPro" id="IPR029058">
    <property type="entry name" value="AB_hydrolase_fold"/>
</dbReference>
<feature type="domain" description="Serine aminopeptidase S33" evidence="3">
    <location>
        <begin position="73"/>
        <end position="188"/>
    </location>
</feature>
<dbReference type="InterPro" id="IPR050261">
    <property type="entry name" value="FrsA_esterase"/>
</dbReference>
<comment type="caution">
    <text evidence="4">The sequence shown here is derived from an EMBL/GenBank/DDBJ whole genome shotgun (WGS) entry which is preliminary data.</text>
</comment>
<evidence type="ECO:0000259" key="3">
    <source>
        <dbReference type="Pfam" id="PF12146"/>
    </source>
</evidence>
<dbReference type="PANTHER" id="PTHR22946">
    <property type="entry name" value="DIENELACTONE HYDROLASE DOMAIN-CONTAINING PROTEIN-RELATED"/>
    <property type="match status" value="1"/>
</dbReference>
<keyword evidence="2" id="KW-0812">Transmembrane</keyword>
<accession>A0ABR9KEN4</accession>
<evidence type="ECO:0000256" key="1">
    <source>
        <dbReference type="ARBA" id="ARBA00008645"/>
    </source>
</evidence>
<sequence length="525" mass="54458">MNRAFVALVTFVSVVVGGWLALALGGEERGGVPHRPVLVDGRVPATLYVPGAVTAPGVLGMPDPPPPGSRPPVVVLAHGHSADQATMSVLARRVAAAGYAVVTFDFRGHGLSTERHQSAGFEGMRSDLDAVLTWLGTVPYVDAAKVVVVGHSMGAAGVLDFAVRDRRPVATVAMGGAMGGIEPTTRAKNVLFVVAEGDAGVVREGAERTARLWSGTPLSYGQVYGDQAQGTAVALREVAGTNHLTMLFSDTTAGYVVDWVAKATGRPAAASGAADRRPALTALYLVCAAVLLTLVGFAGGALARTNRPPAEAGRPALGLPLVVGALLLPLPWLAWGDAGHLLGMEAGGALALLLGIAGTILLAVGRLTPARCWFPAQEAWSARHTLAPAALVLVGVIVLLTPLGAMVHGLVPTPERVLIWALTAALILPFFLAVDRMLRRGRPPAAAARSLAARLLVLAIVMIGVITQVLPGMLGLYVMVLGPFLLLLELAAYGLYALGRDHRLTAFVQAGAVAWVLSWLSPIMW</sequence>
<keyword evidence="4" id="KW-0378">Hydrolase</keyword>
<evidence type="ECO:0000313" key="5">
    <source>
        <dbReference type="Proteomes" id="UP000661607"/>
    </source>
</evidence>
<dbReference type="Gene3D" id="3.40.50.1820">
    <property type="entry name" value="alpha/beta hydrolase"/>
    <property type="match status" value="1"/>
</dbReference>
<dbReference type="SUPFAM" id="SSF53474">
    <property type="entry name" value="alpha/beta-Hydrolases"/>
    <property type="match status" value="1"/>
</dbReference>
<dbReference type="EMBL" id="JADBEF010000001">
    <property type="protein sequence ID" value="MBE1560493.1"/>
    <property type="molecule type" value="Genomic_DNA"/>
</dbReference>
<feature type="transmembrane region" description="Helical" evidence="2">
    <location>
        <begin position="417"/>
        <end position="434"/>
    </location>
</feature>
<dbReference type="Proteomes" id="UP000661607">
    <property type="component" value="Unassembled WGS sequence"/>
</dbReference>
<dbReference type="Pfam" id="PF12146">
    <property type="entry name" value="Hydrolase_4"/>
    <property type="match status" value="1"/>
</dbReference>
<protein>
    <submittedName>
        <fullName evidence="4">Dienelactone hydrolase</fullName>
    </submittedName>
</protein>
<feature type="transmembrane region" description="Helical" evidence="2">
    <location>
        <begin position="282"/>
        <end position="303"/>
    </location>
</feature>
<feature type="transmembrane region" description="Helical" evidence="2">
    <location>
        <begin position="504"/>
        <end position="524"/>
    </location>
</feature>
<name>A0ABR9KEN4_9ACTN</name>
<feature type="transmembrane region" description="Helical" evidence="2">
    <location>
        <begin position="315"/>
        <end position="334"/>
    </location>
</feature>
<dbReference type="RefSeq" id="WP_192775561.1">
    <property type="nucleotide sequence ID" value="NZ_BAAASY010000040.1"/>
</dbReference>